<sequence>MQSALAKWYRKLRRCKFSDSEVLAGVVVIISKEAVQHQGISLTMEGIVNLQLSSKSVGVFEAFYNSVKPIQLITSNIEVVKPGKVPGGKTEIPFEFPLHVKGNKVLYETYHGVFVNIQVQTLQSRRLG</sequence>
<comment type="subcellular location">
    <subcellularLocation>
        <location evidence="1">Endosome</location>
    </subcellularLocation>
</comment>
<comment type="subunit">
    <text evidence="6">Component of the commander complex that is essential for endosomal recycling of transmembrane cargos; the commander complex is composed of the CCC subcomplex and the retriever subcomplex. Component of the heterotrimeric retriever complex consisting of VPS26C, VPS29 and VPS35L; within the complex interacts with VPS35L. Interacts with SNX17 (via C-terminus); the interaction is direct and associates SNX17 with the retriever complex. Interacts with SNX31; the interaction is direct.</text>
</comment>
<evidence type="ECO:0000256" key="3">
    <source>
        <dbReference type="ARBA" id="ARBA00022753"/>
    </source>
</evidence>
<evidence type="ECO:0000313" key="8">
    <source>
        <dbReference type="Proteomes" id="UP000824540"/>
    </source>
</evidence>
<keyword evidence="8" id="KW-1185">Reference proteome</keyword>
<reference evidence="7" key="1">
    <citation type="thesis" date="2021" institute="BYU ScholarsArchive" country="Provo, UT, USA">
        <title>Applications of and Algorithms for Genome Assembly and Genomic Analyses with an Emphasis on Marine Teleosts.</title>
        <authorList>
            <person name="Pickett B.D."/>
        </authorList>
    </citation>
    <scope>NUCLEOTIDE SEQUENCE</scope>
    <source>
        <strain evidence="7">HI-2016</strain>
    </source>
</reference>
<gene>
    <name evidence="7" type="ORF">JZ751_022805</name>
</gene>
<evidence type="ECO:0000256" key="5">
    <source>
        <dbReference type="ARBA" id="ARBA00093280"/>
    </source>
</evidence>
<evidence type="ECO:0000256" key="1">
    <source>
        <dbReference type="ARBA" id="ARBA00004177"/>
    </source>
</evidence>
<dbReference type="AlphaFoldDB" id="A0A8T2PGB8"/>
<keyword evidence="3" id="KW-0967">Endosome</keyword>
<evidence type="ECO:0000256" key="4">
    <source>
        <dbReference type="ARBA" id="ARBA00067597"/>
    </source>
</evidence>
<protein>
    <recommendedName>
        <fullName evidence="4">Vacuolar protein sorting-associated protein 26C</fullName>
    </recommendedName>
</protein>
<dbReference type="GO" id="GO:0006886">
    <property type="term" value="P:intracellular protein transport"/>
    <property type="evidence" value="ECO:0007669"/>
    <property type="project" value="InterPro"/>
</dbReference>
<organism evidence="7 8">
    <name type="scientific">Albula glossodonta</name>
    <name type="common">roundjaw bonefish</name>
    <dbReference type="NCBI Taxonomy" id="121402"/>
    <lineage>
        <taxon>Eukaryota</taxon>
        <taxon>Metazoa</taxon>
        <taxon>Chordata</taxon>
        <taxon>Craniata</taxon>
        <taxon>Vertebrata</taxon>
        <taxon>Euteleostomi</taxon>
        <taxon>Actinopterygii</taxon>
        <taxon>Neopterygii</taxon>
        <taxon>Teleostei</taxon>
        <taxon>Albuliformes</taxon>
        <taxon>Albulidae</taxon>
        <taxon>Albula</taxon>
    </lineage>
</organism>
<comment type="similarity">
    <text evidence="2">Belongs to the VPS26 family.</text>
</comment>
<dbReference type="EMBL" id="JAFBMS010000006">
    <property type="protein sequence ID" value="KAG9351554.1"/>
    <property type="molecule type" value="Genomic_DNA"/>
</dbReference>
<dbReference type="InterPro" id="IPR014752">
    <property type="entry name" value="Arrestin-like_C"/>
</dbReference>
<name>A0A8T2PGB8_9TELE</name>
<evidence type="ECO:0000256" key="2">
    <source>
        <dbReference type="ARBA" id="ARBA00009100"/>
    </source>
</evidence>
<dbReference type="Gene3D" id="2.60.40.640">
    <property type="match status" value="1"/>
</dbReference>
<dbReference type="OrthoDB" id="10263384at2759"/>
<comment type="caution">
    <text evidence="7">The sequence shown here is derived from an EMBL/GenBank/DDBJ whole genome shotgun (WGS) entry which is preliminary data.</text>
</comment>
<evidence type="ECO:0000313" key="7">
    <source>
        <dbReference type="EMBL" id="KAG9351554.1"/>
    </source>
</evidence>
<dbReference type="GO" id="GO:0005768">
    <property type="term" value="C:endosome"/>
    <property type="evidence" value="ECO:0007669"/>
    <property type="project" value="UniProtKB-SubCell"/>
</dbReference>
<comment type="function">
    <text evidence="5">Component of the commander complex that is essential for endosomal recycling of transmembrane cargos; the commander complex is composed of the CCC subcomplex and the retriever subcomplex. Component of the retriever complex, which is a heterotrimeric complex related to retromer cargo-selective complex (CSC) and essential for retromer-independent retrieval and recycling of numerous cargos such as integrin alpha-5/beta-1 (ITGA5:ITGB1). The recruitment of the retriever complex to the endosomal membrane involves CCC and WASH complexes. In the endosomes, drives the retriever and recycling of NxxY-motif-containing cargo proteins by coupling to SNX17, a cargo essential for the homeostatic maintenance of numerous cell surface proteins associated with processes that include cell migration, cell adhesion, nutrient supply and cell signaling.</text>
</comment>
<accession>A0A8T2PGB8</accession>
<dbReference type="FunFam" id="2.60.40.640:FF:000009">
    <property type="entry name" value="Down syndrome critical region protein 3"/>
    <property type="match status" value="1"/>
</dbReference>
<dbReference type="PANTHER" id="PTHR12233">
    <property type="entry name" value="VACUOLAR PROTEIN SORTING 26 RELATED"/>
    <property type="match status" value="1"/>
</dbReference>
<dbReference type="Proteomes" id="UP000824540">
    <property type="component" value="Unassembled WGS sequence"/>
</dbReference>
<evidence type="ECO:0000256" key="6">
    <source>
        <dbReference type="ARBA" id="ARBA00093474"/>
    </source>
</evidence>
<dbReference type="InterPro" id="IPR028934">
    <property type="entry name" value="Vps26-related"/>
</dbReference>
<proteinExistence type="inferred from homology"/>
<dbReference type="Pfam" id="PF03643">
    <property type="entry name" value="Vps26"/>
    <property type="match status" value="1"/>
</dbReference>